<dbReference type="InterPro" id="IPR043917">
    <property type="entry name" value="DUF5753"/>
</dbReference>
<feature type="domain" description="DUF5753" evidence="1">
    <location>
        <begin position="5"/>
        <end position="84"/>
    </location>
</feature>
<evidence type="ECO:0000259" key="1">
    <source>
        <dbReference type="Pfam" id="PF19054"/>
    </source>
</evidence>
<proteinExistence type="predicted"/>
<organism evidence="2 3">
    <name type="scientific">Streptomyces hyderabadensis</name>
    <dbReference type="NCBI Taxonomy" id="598549"/>
    <lineage>
        <taxon>Bacteria</taxon>
        <taxon>Bacillati</taxon>
        <taxon>Actinomycetota</taxon>
        <taxon>Actinomycetes</taxon>
        <taxon>Kitasatosporales</taxon>
        <taxon>Streptomycetaceae</taxon>
        <taxon>Streptomyces</taxon>
    </lineage>
</organism>
<sequence>MLEHTAPRNVTLQIMLTDAEFHSCLDGPLRLLETPQGRRLAYSEWQENGRLTAGSKDVSLLCRRYDTLSSQALDPKDSRGLLERLRGEP</sequence>
<accession>A0ABP9IG14</accession>
<dbReference type="Proteomes" id="UP001500610">
    <property type="component" value="Unassembled WGS sequence"/>
</dbReference>
<evidence type="ECO:0000313" key="3">
    <source>
        <dbReference type="Proteomes" id="UP001500610"/>
    </source>
</evidence>
<reference evidence="3" key="1">
    <citation type="journal article" date="2019" name="Int. J. Syst. Evol. Microbiol.">
        <title>The Global Catalogue of Microorganisms (GCM) 10K type strain sequencing project: providing services to taxonomists for standard genome sequencing and annotation.</title>
        <authorList>
            <consortium name="The Broad Institute Genomics Platform"/>
            <consortium name="The Broad Institute Genome Sequencing Center for Infectious Disease"/>
            <person name="Wu L."/>
            <person name="Ma J."/>
        </authorList>
    </citation>
    <scope>NUCLEOTIDE SEQUENCE [LARGE SCALE GENOMIC DNA]</scope>
    <source>
        <strain evidence="3">JCM 17657</strain>
    </source>
</reference>
<comment type="caution">
    <text evidence="2">The sequence shown here is derived from an EMBL/GenBank/DDBJ whole genome shotgun (WGS) entry which is preliminary data.</text>
</comment>
<evidence type="ECO:0000313" key="2">
    <source>
        <dbReference type="EMBL" id="GAA4997211.1"/>
    </source>
</evidence>
<dbReference type="Pfam" id="PF19054">
    <property type="entry name" value="DUF5753"/>
    <property type="match status" value="1"/>
</dbReference>
<dbReference type="EMBL" id="BAABIV010000018">
    <property type="protein sequence ID" value="GAA4997211.1"/>
    <property type="molecule type" value="Genomic_DNA"/>
</dbReference>
<protein>
    <recommendedName>
        <fullName evidence="1">DUF5753 domain-containing protein</fullName>
    </recommendedName>
</protein>
<name>A0ABP9IG14_9ACTN</name>
<gene>
    <name evidence="2" type="ORF">GCM10023257_44900</name>
</gene>
<keyword evidence="3" id="KW-1185">Reference proteome</keyword>